<dbReference type="InterPro" id="IPR036188">
    <property type="entry name" value="FAD/NAD-bd_sf"/>
</dbReference>
<dbReference type="GO" id="GO:0050661">
    <property type="term" value="F:NADP binding"/>
    <property type="evidence" value="ECO:0007669"/>
    <property type="project" value="UniProtKB-UniRule"/>
</dbReference>
<dbReference type="GO" id="GO:0004324">
    <property type="term" value="F:ferredoxin-NADP+ reductase activity"/>
    <property type="evidence" value="ECO:0007669"/>
    <property type="project" value="UniProtKB-UniRule"/>
</dbReference>
<feature type="binding site" evidence="6">
    <location>
        <position position="50"/>
    </location>
    <ligand>
        <name>FAD</name>
        <dbReference type="ChEBI" id="CHEBI:57692"/>
    </ligand>
</feature>
<dbReference type="PRINTS" id="PR00469">
    <property type="entry name" value="PNDRDTASEII"/>
</dbReference>
<evidence type="ECO:0000256" key="4">
    <source>
        <dbReference type="ARBA" id="ARBA00022857"/>
    </source>
</evidence>
<keyword evidence="4 6" id="KW-0521">NADP</keyword>
<dbReference type="Pfam" id="PF07992">
    <property type="entry name" value="Pyr_redox_2"/>
    <property type="match status" value="1"/>
</dbReference>
<feature type="binding site" evidence="6">
    <location>
        <position position="45"/>
    </location>
    <ligand>
        <name>FAD</name>
        <dbReference type="ChEBI" id="CHEBI:57692"/>
    </ligand>
</feature>
<dbReference type="SMR" id="A0A6P1E2N7"/>
<dbReference type="EMBL" id="CP047121">
    <property type="protein sequence ID" value="QHB50769.1"/>
    <property type="molecule type" value="Genomic_DNA"/>
</dbReference>
<evidence type="ECO:0000256" key="6">
    <source>
        <dbReference type="HAMAP-Rule" id="MF_01685"/>
    </source>
</evidence>
<feature type="binding site" evidence="6">
    <location>
        <position position="288"/>
    </location>
    <ligand>
        <name>FAD</name>
        <dbReference type="ChEBI" id="CHEBI:57692"/>
    </ligand>
</feature>
<comment type="subunit">
    <text evidence="1 6">Homodimer.</text>
</comment>
<feature type="binding site" evidence="6">
    <location>
        <position position="328"/>
    </location>
    <ligand>
        <name>FAD</name>
        <dbReference type="ChEBI" id="CHEBI:57692"/>
    </ligand>
</feature>
<dbReference type="InterPro" id="IPR050097">
    <property type="entry name" value="Ferredoxin-NADP_redctase_2"/>
</dbReference>
<dbReference type="Proteomes" id="UP000465035">
    <property type="component" value="Chromosome"/>
</dbReference>
<evidence type="ECO:0000256" key="1">
    <source>
        <dbReference type="ARBA" id="ARBA00011738"/>
    </source>
</evidence>
<evidence type="ECO:0000259" key="7">
    <source>
        <dbReference type="Pfam" id="PF07992"/>
    </source>
</evidence>
<dbReference type="AlphaFoldDB" id="A0A6P1E2N7"/>
<feature type="domain" description="FAD/NAD(P)-binding" evidence="7">
    <location>
        <begin position="8"/>
        <end position="298"/>
    </location>
</feature>
<dbReference type="Gene3D" id="3.50.50.60">
    <property type="entry name" value="FAD/NAD(P)-binding domain"/>
    <property type="match status" value="2"/>
</dbReference>
<dbReference type="InterPro" id="IPR023753">
    <property type="entry name" value="FAD/NAD-binding_dom"/>
</dbReference>
<dbReference type="EC" id="1.18.1.2" evidence="6"/>
<protein>
    <recommendedName>
        <fullName evidence="6">Ferredoxin--NADP reductase</fullName>
        <shortName evidence="6">FNR</shortName>
        <shortName evidence="6">Fd-NADP(+) reductase</shortName>
        <ecNumber evidence="6">1.18.1.2</ecNumber>
    </recommendedName>
</protein>
<dbReference type="InterPro" id="IPR022890">
    <property type="entry name" value="Fd--NADP_Rdtase_type_2"/>
</dbReference>
<dbReference type="GO" id="GO:0050660">
    <property type="term" value="F:flavin adenine dinucleotide binding"/>
    <property type="evidence" value="ECO:0007669"/>
    <property type="project" value="UniProtKB-UniRule"/>
</dbReference>
<gene>
    <name evidence="8" type="ORF">GQR93_00325</name>
</gene>
<organism evidence="8 9">
    <name type="scientific">Lentilactobacillus hilgardii</name>
    <name type="common">Lactobacillus hilgardii</name>
    <dbReference type="NCBI Taxonomy" id="1588"/>
    <lineage>
        <taxon>Bacteria</taxon>
        <taxon>Bacillati</taxon>
        <taxon>Bacillota</taxon>
        <taxon>Bacilli</taxon>
        <taxon>Lactobacillales</taxon>
        <taxon>Lactobacillaceae</taxon>
        <taxon>Lentilactobacillus</taxon>
    </lineage>
</organism>
<sequence>MEFDEHLYDLTVIGGGPVGMFATFYASMRNLDTQLIESLPELGGQVAALYPEKVIHDVAGFVPAKGAELISNLKQQLFEFKDKLVIRCDEEVLELEKQLDETFVLKTSKRMTHTRSVLVAIGSGAFAPRPLAVGYDHGLDNQKVFYFVKQVADFANKEIAIAGGGDAAIDWALTLEPVAKRVHLIHRRNKFRGLEASVDRLKASSVDLVTPYNIKQVIDGPDTGLNLNLQLAKSEEVRTLTVDSLLVNYGFTSDNHILKEWGLPLERRSLVVDENMETAISGIYGIGDAVTYPGKVKLISAGFGEAPTAINHLAEALYPERKQPLHSTSIA</sequence>
<proteinExistence type="inferred from homology"/>
<keyword evidence="5 6" id="KW-0560">Oxidoreductase</keyword>
<evidence type="ECO:0000256" key="2">
    <source>
        <dbReference type="ARBA" id="ARBA00022630"/>
    </source>
</evidence>
<evidence type="ECO:0000313" key="8">
    <source>
        <dbReference type="EMBL" id="QHB50769.1"/>
    </source>
</evidence>
<evidence type="ECO:0000256" key="5">
    <source>
        <dbReference type="ARBA" id="ARBA00023002"/>
    </source>
</evidence>
<comment type="catalytic activity">
    <reaction evidence="6">
        <text>2 reduced [2Fe-2S]-[ferredoxin] + NADP(+) + H(+) = 2 oxidized [2Fe-2S]-[ferredoxin] + NADPH</text>
        <dbReference type="Rhea" id="RHEA:20125"/>
        <dbReference type="Rhea" id="RHEA-COMP:10000"/>
        <dbReference type="Rhea" id="RHEA-COMP:10001"/>
        <dbReference type="ChEBI" id="CHEBI:15378"/>
        <dbReference type="ChEBI" id="CHEBI:33737"/>
        <dbReference type="ChEBI" id="CHEBI:33738"/>
        <dbReference type="ChEBI" id="CHEBI:57783"/>
        <dbReference type="ChEBI" id="CHEBI:58349"/>
        <dbReference type="EC" id="1.18.1.2"/>
    </reaction>
</comment>
<dbReference type="RefSeq" id="WP_003551121.1">
    <property type="nucleotide sequence ID" value="NZ_CABKOL010000106.1"/>
</dbReference>
<name>A0A6P1E2N7_LENHI</name>
<dbReference type="PRINTS" id="PR00368">
    <property type="entry name" value="FADPNR"/>
</dbReference>
<keyword evidence="3 6" id="KW-0274">FAD</keyword>
<comment type="caution">
    <text evidence="6">Lacks conserved residue(s) required for the propagation of feature annotation.</text>
</comment>
<feature type="binding site" evidence="6">
    <location>
        <position position="126"/>
    </location>
    <ligand>
        <name>FAD</name>
        <dbReference type="ChEBI" id="CHEBI:57692"/>
    </ligand>
</feature>
<comment type="similarity">
    <text evidence="6">Belongs to the ferredoxin--NADP reductase type 2 family.</text>
</comment>
<dbReference type="PANTHER" id="PTHR48105">
    <property type="entry name" value="THIOREDOXIN REDUCTASE 1-RELATED-RELATED"/>
    <property type="match status" value="1"/>
</dbReference>
<dbReference type="GeneID" id="69056794"/>
<dbReference type="HAMAP" id="MF_01685">
    <property type="entry name" value="FENR2"/>
    <property type="match status" value="1"/>
</dbReference>
<evidence type="ECO:0000256" key="3">
    <source>
        <dbReference type="ARBA" id="ARBA00022827"/>
    </source>
</evidence>
<comment type="cofactor">
    <cofactor evidence="6">
        <name>FAD</name>
        <dbReference type="ChEBI" id="CHEBI:57692"/>
    </cofactor>
    <text evidence="6">Binds 1 FAD per subunit.</text>
</comment>
<feature type="binding site" evidence="6">
    <location>
        <position position="37"/>
    </location>
    <ligand>
        <name>FAD</name>
        <dbReference type="ChEBI" id="CHEBI:57692"/>
    </ligand>
</feature>
<accession>A0A6P1E2N7</accession>
<dbReference type="SUPFAM" id="SSF51905">
    <property type="entry name" value="FAD/NAD(P)-binding domain"/>
    <property type="match status" value="1"/>
</dbReference>
<reference evidence="8 9" key="1">
    <citation type="submission" date="2019-12" db="EMBL/GenBank/DDBJ databases">
        <title>Lactobacillus hilgardii FLUB.</title>
        <authorList>
            <person name="Gustaw K."/>
        </authorList>
    </citation>
    <scope>NUCLEOTIDE SEQUENCE [LARGE SCALE GENOMIC DNA]</scope>
    <source>
        <strain evidence="8 9">FLUB</strain>
    </source>
</reference>
<keyword evidence="2 6" id="KW-0285">Flavoprotein</keyword>
<evidence type="ECO:0000313" key="9">
    <source>
        <dbReference type="Proteomes" id="UP000465035"/>
    </source>
</evidence>